<proteinExistence type="predicted"/>
<gene>
    <name evidence="1" type="ORF">FA95DRAFT_1497369</name>
</gene>
<evidence type="ECO:0000313" key="1">
    <source>
        <dbReference type="EMBL" id="KAI0044244.1"/>
    </source>
</evidence>
<organism evidence="1 2">
    <name type="scientific">Auriscalpium vulgare</name>
    <dbReference type="NCBI Taxonomy" id="40419"/>
    <lineage>
        <taxon>Eukaryota</taxon>
        <taxon>Fungi</taxon>
        <taxon>Dikarya</taxon>
        <taxon>Basidiomycota</taxon>
        <taxon>Agaricomycotina</taxon>
        <taxon>Agaricomycetes</taxon>
        <taxon>Russulales</taxon>
        <taxon>Auriscalpiaceae</taxon>
        <taxon>Auriscalpium</taxon>
    </lineage>
</organism>
<sequence>MASELITQTLAELPQTPSPTKPSSKARASETARSGSPTARAKSLRSASGGSRSAPGAPGKGAGTGAHVSASGSNSSGAASGSGSGNGKKKTVSLKVLKSCTIFVDVKTGSGDDAGGLFVDMLRGLGARILGSAGSTCTHIVFKNGAAGTLTRYRLMDEPKPFVVGIAWVVECVEQMTKVDESKFLVDLEHLYVAGGNKVCAPLFHHHIGNSAVSIYAAASLNAPEATAVYHAAYASQRLDATPSHSA</sequence>
<protein>
    <submittedName>
        <fullName evidence="1">Uncharacterized protein</fullName>
    </submittedName>
</protein>
<reference evidence="1" key="1">
    <citation type="submission" date="2021-02" db="EMBL/GenBank/DDBJ databases">
        <authorList>
            <consortium name="DOE Joint Genome Institute"/>
            <person name="Ahrendt S."/>
            <person name="Looney B.P."/>
            <person name="Miyauchi S."/>
            <person name="Morin E."/>
            <person name="Drula E."/>
            <person name="Courty P.E."/>
            <person name="Chicoki N."/>
            <person name="Fauchery L."/>
            <person name="Kohler A."/>
            <person name="Kuo A."/>
            <person name="Labutti K."/>
            <person name="Pangilinan J."/>
            <person name="Lipzen A."/>
            <person name="Riley R."/>
            <person name="Andreopoulos W."/>
            <person name="He G."/>
            <person name="Johnson J."/>
            <person name="Barry K.W."/>
            <person name="Grigoriev I.V."/>
            <person name="Nagy L."/>
            <person name="Hibbett D."/>
            <person name="Henrissat B."/>
            <person name="Matheny P.B."/>
            <person name="Labbe J."/>
            <person name="Martin F."/>
        </authorList>
    </citation>
    <scope>NUCLEOTIDE SEQUENCE</scope>
    <source>
        <strain evidence="1">FP105234-sp</strain>
    </source>
</reference>
<name>A0ACB8RJ23_9AGAM</name>
<accession>A0ACB8RJ23</accession>
<reference evidence="1" key="2">
    <citation type="journal article" date="2022" name="New Phytol.">
        <title>Evolutionary transition to the ectomycorrhizal habit in the genomes of a hyperdiverse lineage of mushroom-forming fungi.</title>
        <authorList>
            <person name="Looney B."/>
            <person name="Miyauchi S."/>
            <person name="Morin E."/>
            <person name="Drula E."/>
            <person name="Courty P.E."/>
            <person name="Kohler A."/>
            <person name="Kuo A."/>
            <person name="LaButti K."/>
            <person name="Pangilinan J."/>
            <person name="Lipzen A."/>
            <person name="Riley R."/>
            <person name="Andreopoulos W."/>
            <person name="He G."/>
            <person name="Johnson J."/>
            <person name="Nolan M."/>
            <person name="Tritt A."/>
            <person name="Barry K.W."/>
            <person name="Grigoriev I.V."/>
            <person name="Nagy L.G."/>
            <person name="Hibbett D."/>
            <person name="Henrissat B."/>
            <person name="Matheny P.B."/>
            <person name="Labbe J."/>
            <person name="Martin F.M."/>
        </authorList>
    </citation>
    <scope>NUCLEOTIDE SEQUENCE</scope>
    <source>
        <strain evidence="1">FP105234-sp</strain>
    </source>
</reference>
<comment type="caution">
    <text evidence="1">The sequence shown here is derived from an EMBL/GenBank/DDBJ whole genome shotgun (WGS) entry which is preliminary data.</text>
</comment>
<dbReference type="EMBL" id="MU275989">
    <property type="protein sequence ID" value="KAI0044244.1"/>
    <property type="molecule type" value="Genomic_DNA"/>
</dbReference>
<evidence type="ECO:0000313" key="2">
    <source>
        <dbReference type="Proteomes" id="UP000814033"/>
    </source>
</evidence>
<keyword evidence="2" id="KW-1185">Reference proteome</keyword>
<dbReference type="Proteomes" id="UP000814033">
    <property type="component" value="Unassembled WGS sequence"/>
</dbReference>